<evidence type="ECO:0000256" key="2">
    <source>
        <dbReference type="SAM" id="SignalP"/>
    </source>
</evidence>
<dbReference type="Proteomes" id="UP000006038">
    <property type="component" value="Chromosome 6"/>
</dbReference>
<evidence type="ECO:0000313" key="3">
    <source>
        <dbReference type="EnsemblPlants" id="OB06G18720.1"/>
    </source>
</evidence>
<feature type="compositionally biased region" description="Polar residues" evidence="1">
    <location>
        <begin position="338"/>
        <end position="349"/>
    </location>
</feature>
<keyword evidence="4" id="KW-1185">Reference proteome</keyword>
<dbReference type="eggNOG" id="ENOG502R5ED">
    <property type="taxonomic scope" value="Eukaryota"/>
</dbReference>
<dbReference type="EnsemblPlants" id="OB06G18720.1">
    <property type="protein sequence ID" value="OB06G18720.1"/>
    <property type="gene ID" value="OB06G18720"/>
</dbReference>
<reference evidence="3" key="1">
    <citation type="journal article" date="2013" name="Nat. Commun.">
        <title>Whole-genome sequencing of Oryza brachyantha reveals mechanisms underlying Oryza genome evolution.</title>
        <authorList>
            <person name="Chen J."/>
            <person name="Huang Q."/>
            <person name="Gao D."/>
            <person name="Wang J."/>
            <person name="Lang Y."/>
            <person name="Liu T."/>
            <person name="Li B."/>
            <person name="Bai Z."/>
            <person name="Luis Goicoechea J."/>
            <person name="Liang C."/>
            <person name="Chen C."/>
            <person name="Zhang W."/>
            <person name="Sun S."/>
            <person name="Liao Y."/>
            <person name="Zhang X."/>
            <person name="Yang L."/>
            <person name="Song C."/>
            <person name="Wang M."/>
            <person name="Shi J."/>
            <person name="Liu G."/>
            <person name="Liu J."/>
            <person name="Zhou H."/>
            <person name="Zhou W."/>
            <person name="Yu Q."/>
            <person name="An N."/>
            <person name="Chen Y."/>
            <person name="Cai Q."/>
            <person name="Wang B."/>
            <person name="Liu B."/>
            <person name="Min J."/>
            <person name="Huang Y."/>
            <person name="Wu H."/>
            <person name="Li Z."/>
            <person name="Zhang Y."/>
            <person name="Yin Y."/>
            <person name="Song W."/>
            <person name="Jiang J."/>
            <person name="Jackson S.A."/>
            <person name="Wing R.A."/>
            <person name="Wang J."/>
            <person name="Chen M."/>
        </authorList>
    </citation>
    <scope>NUCLEOTIDE SEQUENCE [LARGE SCALE GENOMIC DNA]</scope>
    <source>
        <strain evidence="3">cv. IRGC 101232</strain>
    </source>
</reference>
<organism evidence="3">
    <name type="scientific">Oryza brachyantha</name>
    <name type="common">malo sina</name>
    <dbReference type="NCBI Taxonomy" id="4533"/>
    <lineage>
        <taxon>Eukaryota</taxon>
        <taxon>Viridiplantae</taxon>
        <taxon>Streptophyta</taxon>
        <taxon>Embryophyta</taxon>
        <taxon>Tracheophyta</taxon>
        <taxon>Spermatophyta</taxon>
        <taxon>Magnoliopsida</taxon>
        <taxon>Liliopsida</taxon>
        <taxon>Poales</taxon>
        <taxon>Poaceae</taxon>
        <taxon>BOP clade</taxon>
        <taxon>Oryzoideae</taxon>
        <taxon>Oryzeae</taxon>
        <taxon>Oryzinae</taxon>
        <taxon>Oryza</taxon>
    </lineage>
</organism>
<dbReference type="HOGENOM" id="CLU_763724_0_0_1"/>
<dbReference type="AlphaFoldDB" id="J3MCX8"/>
<keyword evidence="2" id="KW-0732">Signal</keyword>
<sequence length="363" mass="40144">MAMRSKFVVATMLVLLLLSVSSWWPPAAAARPLQVDEDEAAGVVGVLVLPSSSLWRLRRWLPVLEMKQGSSASCGTWDPNNVNCPPKPPGNDCSPLREVIVLSAWVDVYIVLVYFCCPIKSTQLFLLVCVNSGDRKYNLWGALDYEKDGAHRSVYSDSDPLHMEADERSFIFAFQFSPNEDCLGWSLSSSGTFLSLALSNLSGDEVGSTSSLRELASSQMAWLPSVASCLYAISQLSWSYANDFLMSECLGEENVEGVVVIDEHQLQSNTLDHEIQDKRVLSQVRHSVKLIRVIQVCLQQQAYWTCAKPQQVVVLCQVRVIVMTESPTPAQAEPNPVQPKNSTAPNSNRTDLADVVYIFQPPA</sequence>
<reference evidence="3" key="2">
    <citation type="submission" date="2013-04" db="UniProtKB">
        <authorList>
            <consortium name="EnsemblPlants"/>
        </authorList>
    </citation>
    <scope>IDENTIFICATION</scope>
</reference>
<protein>
    <submittedName>
        <fullName evidence="3">Uncharacterized protein</fullName>
    </submittedName>
</protein>
<evidence type="ECO:0000313" key="4">
    <source>
        <dbReference type="Proteomes" id="UP000006038"/>
    </source>
</evidence>
<evidence type="ECO:0000256" key="1">
    <source>
        <dbReference type="SAM" id="MobiDB-lite"/>
    </source>
</evidence>
<feature type="region of interest" description="Disordered" evidence="1">
    <location>
        <begin position="328"/>
        <end position="349"/>
    </location>
</feature>
<accession>J3MCX8</accession>
<name>J3MCX8_ORYBR</name>
<feature type="signal peptide" evidence="2">
    <location>
        <begin position="1"/>
        <end position="29"/>
    </location>
</feature>
<dbReference type="Gramene" id="OB06G18720.1">
    <property type="protein sequence ID" value="OB06G18720.1"/>
    <property type="gene ID" value="OB06G18720"/>
</dbReference>
<proteinExistence type="predicted"/>
<feature type="chain" id="PRO_5003773694" evidence="2">
    <location>
        <begin position="30"/>
        <end position="363"/>
    </location>
</feature>